<evidence type="ECO:0000256" key="3">
    <source>
        <dbReference type="ARBA" id="ARBA00022692"/>
    </source>
</evidence>
<reference evidence="7" key="1">
    <citation type="submission" date="2021-05" db="EMBL/GenBank/DDBJ databases">
        <title>The genome of the haptophyte Pavlova lutheri (Diacronema luteri, Pavlovales) - a model for lipid biosynthesis in eukaryotic algae.</title>
        <authorList>
            <person name="Hulatt C.J."/>
            <person name="Posewitz M.C."/>
        </authorList>
    </citation>
    <scope>NUCLEOTIDE SEQUENCE</scope>
    <source>
        <strain evidence="7">NIVA-4/92</strain>
    </source>
</reference>
<keyword evidence="5" id="KW-0472">Membrane</keyword>
<dbReference type="OrthoDB" id="430207at2759"/>
<comment type="caution">
    <text evidence="7">The sequence shown here is derived from an EMBL/GenBank/DDBJ whole genome shotgun (WGS) entry which is preliminary data.</text>
</comment>
<sequence>MSARFMHAAQTIARQRLLAAASQRCAGRFSSGAAGTAKAAAQPAPRAPAAPAAQSLPSQFAAWYEACLAARPLPTKMATSGVLYAVGDCMGQAIVNSRTPAGEPKPGFDVGRFLRATAFGGVFYPPLAHVHYNFLEWIVVKRWAVSTALMPWAKMVLEQFVYWAYFSNAYYHAVLGALQGMGPAQIYQRVADTLWDTLKAQWAFWIPVQLLNFKFVPLRHQLNVVLLVSLVWTTFLSIAFPPAKLSAPDEEKPAPSAKRTSK</sequence>
<name>A0A8J5XMG5_DIALT</name>
<evidence type="ECO:0000313" key="7">
    <source>
        <dbReference type="EMBL" id="KAG8461740.1"/>
    </source>
</evidence>
<dbReference type="PANTHER" id="PTHR11266:SF104">
    <property type="entry name" value="MPV17-LIKE PROTEIN"/>
    <property type="match status" value="1"/>
</dbReference>
<dbReference type="Proteomes" id="UP000751190">
    <property type="component" value="Unassembled WGS sequence"/>
</dbReference>
<comment type="subcellular location">
    <subcellularLocation>
        <location evidence="1">Membrane</location>
        <topology evidence="1">Multi-pass membrane protein</topology>
    </subcellularLocation>
</comment>
<dbReference type="OMA" id="NLYFIPV"/>
<dbReference type="Pfam" id="PF04117">
    <property type="entry name" value="Mpv17_PMP22"/>
    <property type="match status" value="1"/>
</dbReference>
<protein>
    <recommendedName>
        <fullName evidence="9">Peroxisomal membrane protein MPV17</fullName>
    </recommendedName>
</protein>
<keyword evidence="4" id="KW-1133">Transmembrane helix</keyword>
<organism evidence="7 8">
    <name type="scientific">Diacronema lutheri</name>
    <name type="common">Unicellular marine alga</name>
    <name type="synonym">Monochrysis lutheri</name>
    <dbReference type="NCBI Taxonomy" id="2081491"/>
    <lineage>
        <taxon>Eukaryota</taxon>
        <taxon>Haptista</taxon>
        <taxon>Haptophyta</taxon>
        <taxon>Pavlovophyceae</taxon>
        <taxon>Pavlovales</taxon>
        <taxon>Pavlovaceae</taxon>
        <taxon>Diacronema</taxon>
    </lineage>
</organism>
<evidence type="ECO:0000256" key="5">
    <source>
        <dbReference type="ARBA" id="ARBA00023136"/>
    </source>
</evidence>
<evidence type="ECO:0000256" key="1">
    <source>
        <dbReference type="ARBA" id="ARBA00004141"/>
    </source>
</evidence>
<keyword evidence="8" id="KW-1185">Reference proteome</keyword>
<keyword evidence="3" id="KW-0812">Transmembrane</keyword>
<evidence type="ECO:0008006" key="9">
    <source>
        <dbReference type="Google" id="ProtNLM"/>
    </source>
</evidence>
<dbReference type="InterPro" id="IPR007248">
    <property type="entry name" value="Mpv17_PMP22"/>
</dbReference>
<dbReference type="GO" id="GO:0016020">
    <property type="term" value="C:membrane"/>
    <property type="evidence" value="ECO:0007669"/>
    <property type="project" value="UniProtKB-SubCell"/>
</dbReference>
<evidence type="ECO:0000256" key="4">
    <source>
        <dbReference type="ARBA" id="ARBA00022989"/>
    </source>
</evidence>
<evidence type="ECO:0000313" key="8">
    <source>
        <dbReference type="Proteomes" id="UP000751190"/>
    </source>
</evidence>
<dbReference type="PANTHER" id="PTHR11266">
    <property type="entry name" value="PEROXISOMAL MEMBRANE PROTEIN 2, PXMP2 MPV17"/>
    <property type="match status" value="1"/>
</dbReference>
<gene>
    <name evidence="7" type="ORF">KFE25_001358</name>
</gene>
<evidence type="ECO:0000256" key="2">
    <source>
        <dbReference type="ARBA" id="ARBA00006824"/>
    </source>
</evidence>
<comment type="similarity">
    <text evidence="2 6">Belongs to the peroxisomal membrane protein PXMP2/4 family.</text>
</comment>
<accession>A0A8J5XMG5</accession>
<dbReference type="EMBL" id="JAGTXO010000024">
    <property type="protein sequence ID" value="KAG8461740.1"/>
    <property type="molecule type" value="Genomic_DNA"/>
</dbReference>
<dbReference type="GO" id="GO:0005737">
    <property type="term" value="C:cytoplasm"/>
    <property type="evidence" value="ECO:0007669"/>
    <property type="project" value="TreeGrafter"/>
</dbReference>
<dbReference type="AlphaFoldDB" id="A0A8J5XMG5"/>
<proteinExistence type="inferred from homology"/>
<evidence type="ECO:0000256" key="6">
    <source>
        <dbReference type="RuleBase" id="RU363053"/>
    </source>
</evidence>